<evidence type="ECO:0000256" key="1">
    <source>
        <dbReference type="ARBA" id="ARBA00004141"/>
    </source>
</evidence>
<gene>
    <name evidence="7" type="ORF">A9E74_01198</name>
</gene>
<dbReference type="STRING" id="291169.A9E74_01198"/>
<dbReference type="AlphaFoldDB" id="A0A1E3GU77"/>
<dbReference type="PATRIC" id="fig|291169.3.peg.1202"/>
<comment type="subcellular location">
    <subcellularLocation>
        <location evidence="1 6">Membrane</location>
        <topology evidence="1 6">Multi-pass membrane protein</topology>
    </subcellularLocation>
</comment>
<dbReference type="GO" id="GO:0046873">
    <property type="term" value="F:metal ion transmembrane transporter activity"/>
    <property type="evidence" value="ECO:0007669"/>
    <property type="project" value="InterPro"/>
</dbReference>
<dbReference type="GO" id="GO:0016020">
    <property type="term" value="C:membrane"/>
    <property type="evidence" value="ECO:0007669"/>
    <property type="project" value="UniProtKB-SubCell"/>
</dbReference>
<dbReference type="RefSeq" id="WP_069295690.1">
    <property type="nucleotide sequence ID" value="NZ_MCRI01000009.1"/>
</dbReference>
<reference evidence="7 8" key="1">
    <citation type="submission" date="2016-07" db="EMBL/GenBank/DDBJ databases">
        <title>Draft Genome Sequence of Methylophaga muralis Bur 1.</title>
        <authorList>
            <person name="Vasilenko O.V."/>
            <person name="Doronina N.V."/>
            <person name="Shmareva M.N."/>
            <person name="Tarlachkov S.V."/>
            <person name="Mustakhimov I."/>
            <person name="Trotsenko Y.A."/>
        </authorList>
    </citation>
    <scope>NUCLEOTIDE SEQUENCE [LARGE SCALE GENOMIC DNA]</scope>
    <source>
        <strain evidence="7 8">Bur 1</strain>
    </source>
</reference>
<comment type="caution">
    <text evidence="7">The sequence shown here is derived from an EMBL/GenBank/DDBJ whole genome shotgun (WGS) entry which is preliminary data.</text>
</comment>
<dbReference type="EMBL" id="MCRI01000009">
    <property type="protein sequence ID" value="ODN67126.1"/>
    <property type="molecule type" value="Genomic_DNA"/>
</dbReference>
<protein>
    <recommendedName>
        <fullName evidence="6">GDT1 family protein</fullName>
    </recommendedName>
</protein>
<keyword evidence="5 6" id="KW-0472">Membrane</keyword>
<feature type="transmembrane region" description="Helical" evidence="6">
    <location>
        <begin position="37"/>
        <end position="60"/>
    </location>
</feature>
<feature type="transmembrane region" description="Helical" evidence="6">
    <location>
        <begin position="132"/>
        <end position="153"/>
    </location>
</feature>
<name>A0A1E3GU77_9GAMM</name>
<dbReference type="InterPro" id="IPR001727">
    <property type="entry name" value="GDT1-like"/>
</dbReference>
<feature type="transmembrane region" description="Helical" evidence="6">
    <location>
        <begin position="66"/>
        <end position="84"/>
    </location>
</feature>
<dbReference type="Pfam" id="PF01169">
    <property type="entry name" value="GDT1"/>
    <property type="match status" value="2"/>
</dbReference>
<evidence type="ECO:0000256" key="4">
    <source>
        <dbReference type="ARBA" id="ARBA00022989"/>
    </source>
</evidence>
<proteinExistence type="inferred from homology"/>
<keyword evidence="8" id="KW-1185">Reference proteome</keyword>
<sequence>MEAFFVSTTTVALAEIGDKTQLLSLFLAARFRAPIPIIFGILVATLLNHGLSAWLGVWITEFISPQTGQLLIGISFIAVALWILIPDKEEDASSKLNRYGAFVATLVLFFLAEIGDKTQIATVILAAQYQQFFLVTLGTTIGMMLANVPVVLFGNQLMQKLPLNAARYAASSVFMVLGLLTFMF</sequence>
<evidence type="ECO:0000256" key="5">
    <source>
        <dbReference type="ARBA" id="ARBA00023136"/>
    </source>
</evidence>
<evidence type="ECO:0000313" key="8">
    <source>
        <dbReference type="Proteomes" id="UP000094379"/>
    </source>
</evidence>
<comment type="similarity">
    <text evidence="2 6">Belongs to the GDT1 family.</text>
</comment>
<dbReference type="Proteomes" id="UP000094379">
    <property type="component" value="Unassembled WGS sequence"/>
</dbReference>
<accession>A0A1E3GU77</accession>
<feature type="transmembrane region" description="Helical" evidence="6">
    <location>
        <begin position="165"/>
        <end position="183"/>
    </location>
</feature>
<evidence type="ECO:0000256" key="2">
    <source>
        <dbReference type="ARBA" id="ARBA00009190"/>
    </source>
</evidence>
<feature type="transmembrane region" description="Helical" evidence="6">
    <location>
        <begin position="96"/>
        <end position="112"/>
    </location>
</feature>
<evidence type="ECO:0000313" key="7">
    <source>
        <dbReference type="EMBL" id="ODN67126.1"/>
    </source>
</evidence>
<evidence type="ECO:0000256" key="3">
    <source>
        <dbReference type="ARBA" id="ARBA00022692"/>
    </source>
</evidence>
<evidence type="ECO:0000256" key="6">
    <source>
        <dbReference type="RuleBase" id="RU365102"/>
    </source>
</evidence>
<keyword evidence="4 6" id="KW-1133">Transmembrane helix</keyword>
<dbReference type="PANTHER" id="PTHR12608:SF1">
    <property type="entry name" value="TRANSMEMBRANE PROTEIN 165"/>
    <property type="match status" value="1"/>
</dbReference>
<keyword evidence="3 6" id="KW-0812">Transmembrane</keyword>
<organism evidence="7 8">
    <name type="scientific">Methylophaga muralis</name>
    <dbReference type="NCBI Taxonomy" id="291169"/>
    <lineage>
        <taxon>Bacteria</taxon>
        <taxon>Pseudomonadati</taxon>
        <taxon>Pseudomonadota</taxon>
        <taxon>Gammaproteobacteria</taxon>
        <taxon>Thiotrichales</taxon>
        <taxon>Piscirickettsiaceae</taxon>
        <taxon>Methylophaga</taxon>
    </lineage>
</organism>
<dbReference type="PANTHER" id="PTHR12608">
    <property type="entry name" value="TRANSMEMBRANE PROTEIN HTP-1 RELATED"/>
    <property type="match status" value="1"/>
</dbReference>